<dbReference type="PANTHER" id="PTHR42954:SF2">
    <property type="entry name" value="FE(2+) TRANSPORT PROTEIN A"/>
    <property type="match status" value="1"/>
</dbReference>
<dbReference type="InterPro" id="IPR038157">
    <property type="entry name" value="FeoA_core_dom"/>
</dbReference>
<keyword evidence="4" id="KW-1185">Reference proteome</keyword>
<evidence type="ECO:0000256" key="1">
    <source>
        <dbReference type="ARBA" id="ARBA00023004"/>
    </source>
</evidence>
<dbReference type="SUPFAM" id="SSF50037">
    <property type="entry name" value="C-terminal domain of transcriptional repressors"/>
    <property type="match status" value="1"/>
</dbReference>
<reference evidence="3 4" key="1">
    <citation type="submission" date="2023-07" db="EMBL/GenBank/DDBJ databases">
        <title>Closed genoem sequence of Methanomicrococcus sp. Hf6.</title>
        <authorList>
            <person name="Poehlein A."/>
            <person name="Protasov E."/>
            <person name="Platt K."/>
            <person name="Reeh H."/>
            <person name="Daniel R."/>
            <person name="Brune A."/>
        </authorList>
    </citation>
    <scope>NUCLEOTIDE SEQUENCE [LARGE SCALE GENOMIC DNA]</scope>
    <source>
        <strain evidence="3 4">Hf6</strain>
    </source>
</reference>
<protein>
    <recommendedName>
        <fullName evidence="2">Ferrous iron transporter FeoA-like domain-containing protein</fullName>
    </recommendedName>
</protein>
<dbReference type="InterPro" id="IPR007167">
    <property type="entry name" value="Fe-transptr_FeoA-like"/>
</dbReference>
<evidence type="ECO:0000313" key="3">
    <source>
        <dbReference type="EMBL" id="WNY23250.1"/>
    </source>
</evidence>
<dbReference type="AlphaFoldDB" id="A0AA96V0Y3"/>
<dbReference type="PANTHER" id="PTHR42954">
    <property type="entry name" value="FE(2+) TRANSPORT PROTEIN A"/>
    <property type="match status" value="1"/>
</dbReference>
<dbReference type="SMART" id="SM00899">
    <property type="entry name" value="FeoA"/>
    <property type="match status" value="1"/>
</dbReference>
<dbReference type="Gene3D" id="2.30.30.90">
    <property type="match status" value="1"/>
</dbReference>
<organism evidence="3 4">
    <name type="scientific">Methanimicrococcus hongohii</name>
    <dbReference type="NCBI Taxonomy" id="3028295"/>
    <lineage>
        <taxon>Archaea</taxon>
        <taxon>Methanobacteriati</taxon>
        <taxon>Methanobacteriota</taxon>
        <taxon>Stenosarchaea group</taxon>
        <taxon>Methanomicrobia</taxon>
        <taxon>Methanosarcinales</taxon>
        <taxon>Methanosarcinaceae</taxon>
        <taxon>Methanimicrococcus</taxon>
    </lineage>
</organism>
<keyword evidence="1" id="KW-0408">Iron</keyword>
<name>A0AA96V0Y3_9EURY</name>
<dbReference type="Pfam" id="PF04023">
    <property type="entry name" value="FeoA"/>
    <property type="match status" value="1"/>
</dbReference>
<dbReference type="EMBL" id="CP131059">
    <property type="protein sequence ID" value="WNY23250.1"/>
    <property type="molecule type" value="Genomic_DNA"/>
</dbReference>
<evidence type="ECO:0000313" key="4">
    <source>
        <dbReference type="Proteomes" id="UP001302978"/>
    </source>
</evidence>
<feature type="domain" description="Ferrous iron transporter FeoA-like" evidence="2">
    <location>
        <begin position="10"/>
        <end position="82"/>
    </location>
</feature>
<gene>
    <name evidence="3" type="ORF">MmiHf6_05550</name>
</gene>
<dbReference type="GO" id="GO:0046914">
    <property type="term" value="F:transition metal ion binding"/>
    <property type="evidence" value="ECO:0007669"/>
    <property type="project" value="InterPro"/>
</dbReference>
<evidence type="ECO:0000259" key="2">
    <source>
        <dbReference type="SMART" id="SM00899"/>
    </source>
</evidence>
<dbReference type="KEGG" id="mehf:MmiHf6_05550"/>
<dbReference type="InterPro" id="IPR008988">
    <property type="entry name" value="Transcriptional_repressor_C"/>
</dbReference>
<dbReference type="Proteomes" id="UP001302978">
    <property type="component" value="Chromosome"/>
</dbReference>
<accession>A0AA96V0Y3</accession>
<proteinExistence type="predicted"/>
<sequence>MVISVIGMTNTLNEVKPGYSCKVVNIGGDNILKNRLLCMGVTPGTEIEVVKVAPLGDPLELKIRNYILSIRKNEASSIFIEDMKECSKAAKGKA</sequence>
<dbReference type="InterPro" id="IPR052713">
    <property type="entry name" value="FeoA"/>
</dbReference>